<sequence length="113" mass="12572">MQKNNLAQFQEYQENKFTKRIIHKEAENVIFILNFSPGAELPTHNHPGANVYMLVLDGKGTVTSNGAETAVVEGDIIHITGDESFSYRNGADTVSSLYVVLTKTPNERYAQNI</sequence>
<keyword evidence="3" id="KW-1185">Reference proteome</keyword>
<dbReference type="InterPro" id="IPR013096">
    <property type="entry name" value="Cupin_2"/>
</dbReference>
<feature type="domain" description="Cupin type-2" evidence="1">
    <location>
        <begin position="32"/>
        <end position="100"/>
    </location>
</feature>
<evidence type="ECO:0000313" key="3">
    <source>
        <dbReference type="Proteomes" id="UP001207626"/>
    </source>
</evidence>
<protein>
    <submittedName>
        <fullName evidence="2">Cupin domain-containing protein</fullName>
    </submittedName>
</protein>
<dbReference type="PANTHER" id="PTHR37694">
    <property type="entry name" value="SLR8022 PROTEIN"/>
    <property type="match status" value="1"/>
</dbReference>
<dbReference type="Pfam" id="PF07883">
    <property type="entry name" value="Cupin_2"/>
    <property type="match status" value="1"/>
</dbReference>
<evidence type="ECO:0000259" key="1">
    <source>
        <dbReference type="Pfam" id="PF07883"/>
    </source>
</evidence>
<dbReference type="SUPFAM" id="SSF51182">
    <property type="entry name" value="RmlC-like cupins"/>
    <property type="match status" value="1"/>
</dbReference>
<dbReference type="Proteomes" id="UP001207626">
    <property type="component" value="Unassembled WGS sequence"/>
</dbReference>
<gene>
    <name evidence="2" type="ORF">M5X09_12075</name>
</gene>
<organism evidence="2 3">
    <name type="scientific">Paenibacillus apiarius</name>
    <dbReference type="NCBI Taxonomy" id="46240"/>
    <lineage>
        <taxon>Bacteria</taxon>
        <taxon>Bacillati</taxon>
        <taxon>Bacillota</taxon>
        <taxon>Bacilli</taxon>
        <taxon>Bacillales</taxon>
        <taxon>Paenibacillaceae</taxon>
        <taxon>Paenibacillus</taxon>
    </lineage>
</organism>
<dbReference type="PANTHER" id="PTHR37694:SF1">
    <property type="entry name" value="SLR8022 PROTEIN"/>
    <property type="match status" value="1"/>
</dbReference>
<reference evidence="2 3" key="1">
    <citation type="submission" date="2022-05" db="EMBL/GenBank/DDBJ databases">
        <title>Genome Sequencing of Bee-Associated Microbes.</title>
        <authorList>
            <person name="Dunlap C."/>
        </authorList>
    </citation>
    <scope>NUCLEOTIDE SEQUENCE [LARGE SCALE GENOMIC DNA]</scope>
    <source>
        <strain evidence="2 3">NRRL NRS-1438</strain>
    </source>
</reference>
<comment type="caution">
    <text evidence="2">The sequence shown here is derived from an EMBL/GenBank/DDBJ whole genome shotgun (WGS) entry which is preliminary data.</text>
</comment>
<dbReference type="InterPro" id="IPR014710">
    <property type="entry name" value="RmlC-like_jellyroll"/>
</dbReference>
<name>A0ABT4DT40_9BACL</name>
<dbReference type="RefSeq" id="WP_087431981.1">
    <property type="nucleotide sequence ID" value="NZ_JAMDLV010000035.1"/>
</dbReference>
<accession>A0ABT4DT40</accession>
<proteinExistence type="predicted"/>
<dbReference type="EMBL" id="JAMDLW010000015">
    <property type="protein sequence ID" value="MCY9520415.1"/>
    <property type="molecule type" value="Genomic_DNA"/>
</dbReference>
<dbReference type="InterPro" id="IPR011051">
    <property type="entry name" value="RmlC_Cupin_sf"/>
</dbReference>
<dbReference type="Gene3D" id="2.60.120.10">
    <property type="entry name" value="Jelly Rolls"/>
    <property type="match status" value="1"/>
</dbReference>
<evidence type="ECO:0000313" key="2">
    <source>
        <dbReference type="EMBL" id="MCY9520415.1"/>
    </source>
</evidence>